<gene>
    <name evidence="1" type="ORF">Cadr_000008477</name>
</gene>
<evidence type="ECO:0000313" key="1">
    <source>
        <dbReference type="EMBL" id="KAB1276453.1"/>
    </source>
</evidence>
<keyword evidence="2" id="KW-1185">Reference proteome</keyword>
<sequence length="62" mass="7403">MQKDLPGDLIYADAQMKERRSTALFTIAKTWKQPKCPSTDDWIKKMWYIYTTEYYSAIKMTT</sequence>
<name>A0A5N4DZ36_CAMDR</name>
<dbReference type="AlphaFoldDB" id="A0A5N4DZ36"/>
<protein>
    <submittedName>
        <fullName evidence="1">LINE-1 retrotransposable element ORF2 protein</fullName>
    </submittedName>
</protein>
<evidence type="ECO:0000313" key="2">
    <source>
        <dbReference type="Proteomes" id="UP000299084"/>
    </source>
</evidence>
<reference evidence="1 2" key="1">
    <citation type="journal article" date="2019" name="Mol. Ecol. Resour.">
        <title>Improving Illumina assemblies with Hi-C and long reads: an example with the North African dromedary.</title>
        <authorList>
            <person name="Elbers J.P."/>
            <person name="Rogers M.F."/>
            <person name="Perelman P.L."/>
            <person name="Proskuryakova A.A."/>
            <person name="Serdyukova N.A."/>
            <person name="Johnson W.E."/>
            <person name="Horin P."/>
            <person name="Corander J."/>
            <person name="Murphy D."/>
            <person name="Burger P.A."/>
        </authorList>
    </citation>
    <scope>NUCLEOTIDE SEQUENCE [LARGE SCALE GENOMIC DNA]</scope>
    <source>
        <strain evidence="1">Drom800</strain>
        <tissue evidence="1">Blood</tissue>
    </source>
</reference>
<comment type="caution">
    <text evidence="1">The sequence shown here is derived from an EMBL/GenBank/DDBJ whole genome shotgun (WGS) entry which is preliminary data.</text>
</comment>
<dbReference type="Proteomes" id="UP000299084">
    <property type="component" value="Unassembled WGS sequence"/>
</dbReference>
<organism evidence="1 2">
    <name type="scientific">Camelus dromedarius</name>
    <name type="common">Dromedary</name>
    <name type="synonym">Arabian camel</name>
    <dbReference type="NCBI Taxonomy" id="9838"/>
    <lineage>
        <taxon>Eukaryota</taxon>
        <taxon>Metazoa</taxon>
        <taxon>Chordata</taxon>
        <taxon>Craniata</taxon>
        <taxon>Vertebrata</taxon>
        <taxon>Euteleostomi</taxon>
        <taxon>Mammalia</taxon>
        <taxon>Eutheria</taxon>
        <taxon>Laurasiatheria</taxon>
        <taxon>Artiodactyla</taxon>
        <taxon>Tylopoda</taxon>
        <taxon>Camelidae</taxon>
        <taxon>Camelus</taxon>
    </lineage>
</organism>
<proteinExistence type="predicted"/>
<accession>A0A5N4DZ36</accession>
<dbReference type="EMBL" id="JWIN03000007">
    <property type="protein sequence ID" value="KAB1276453.1"/>
    <property type="molecule type" value="Genomic_DNA"/>
</dbReference>